<feature type="domain" description="GST N-terminal" evidence="1">
    <location>
        <begin position="4"/>
        <end position="90"/>
    </location>
</feature>
<dbReference type="InterPro" id="IPR004045">
    <property type="entry name" value="Glutathione_S-Trfase_N"/>
</dbReference>
<evidence type="ECO:0000313" key="4">
    <source>
        <dbReference type="Proteomes" id="UP001271007"/>
    </source>
</evidence>
<dbReference type="GO" id="GO:0004364">
    <property type="term" value="F:glutathione transferase activity"/>
    <property type="evidence" value="ECO:0007669"/>
    <property type="project" value="TreeGrafter"/>
</dbReference>
<dbReference type="CDD" id="cd00570">
    <property type="entry name" value="GST_N_family"/>
    <property type="match status" value="1"/>
</dbReference>
<evidence type="ECO:0000259" key="1">
    <source>
        <dbReference type="PROSITE" id="PS50404"/>
    </source>
</evidence>
<dbReference type="Proteomes" id="UP001271007">
    <property type="component" value="Unassembled WGS sequence"/>
</dbReference>
<dbReference type="Gene3D" id="3.40.30.10">
    <property type="entry name" value="Glutaredoxin"/>
    <property type="match status" value="1"/>
</dbReference>
<dbReference type="Pfam" id="PF13417">
    <property type="entry name" value="GST_N_3"/>
    <property type="match status" value="1"/>
</dbReference>
<dbReference type="SUPFAM" id="SSF52833">
    <property type="entry name" value="Thioredoxin-like"/>
    <property type="match status" value="1"/>
</dbReference>
<dbReference type="SUPFAM" id="SSF47616">
    <property type="entry name" value="GST C-terminal domain-like"/>
    <property type="match status" value="1"/>
</dbReference>
<evidence type="ECO:0008006" key="5">
    <source>
        <dbReference type="Google" id="ProtNLM"/>
    </source>
</evidence>
<sequence>MASEKMLLYSFVGSQWAGVPHLGLAEKGFAKDEYDVKEINLIAADNFEPKYIAVNPNGTIPSLAAPNLKVPLAESVEILDFLDEARPSAPKLKPNDLPTQKKAQSIIDLVHSDRLSTDLILLQAQDAEEMRTKQISMWYKFVVNRQHKLEHWHSKLPDHPFYGKKLEENSPLYELYTSGAVPLPNHDAFYEKTRDRYRGFAIAMSELDSSLVLPYATGDTVTTADLHVVPWLSHAMWGAGCTDIHDFIPLENLIRKSAHGFEIGWRTKEWWSNMAERKSFQEVFRELH</sequence>
<accession>A0AAJ0D4U9</accession>
<dbReference type="AlphaFoldDB" id="A0AAJ0D4U9"/>
<dbReference type="InterPro" id="IPR036249">
    <property type="entry name" value="Thioredoxin-like_sf"/>
</dbReference>
<dbReference type="Gene3D" id="1.20.1050.10">
    <property type="match status" value="1"/>
</dbReference>
<dbReference type="InterPro" id="IPR010987">
    <property type="entry name" value="Glutathione-S-Trfase_C-like"/>
</dbReference>
<dbReference type="PROSITE" id="PS50404">
    <property type="entry name" value="GST_NTER"/>
    <property type="match status" value="1"/>
</dbReference>
<comment type="caution">
    <text evidence="3">The sequence shown here is derived from an EMBL/GenBank/DDBJ whole genome shotgun (WGS) entry which is preliminary data.</text>
</comment>
<name>A0AAJ0D4U9_9PEZI</name>
<organism evidence="3 4">
    <name type="scientific">Extremus antarcticus</name>
    <dbReference type="NCBI Taxonomy" id="702011"/>
    <lineage>
        <taxon>Eukaryota</taxon>
        <taxon>Fungi</taxon>
        <taxon>Dikarya</taxon>
        <taxon>Ascomycota</taxon>
        <taxon>Pezizomycotina</taxon>
        <taxon>Dothideomycetes</taxon>
        <taxon>Dothideomycetidae</taxon>
        <taxon>Mycosphaerellales</taxon>
        <taxon>Extremaceae</taxon>
        <taxon>Extremus</taxon>
    </lineage>
</organism>
<proteinExistence type="predicted"/>
<dbReference type="GO" id="GO:0016034">
    <property type="term" value="F:maleylacetoacetate isomerase activity"/>
    <property type="evidence" value="ECO:0007669"/>
    <property type="project" value="TreeGrafter"/>
</dbReference>
<dbReference type="PANTHER" id="PTHR42673">
    <property type="entry name" value="MALEYLACETOACETATE ISOMERASE"/>
    <property type="match status" value="1"/>
</dbReference>
<dbReference type="PROSITE" id="PS50405">
    <property type="entry name" value="GST_CTER"/>
    <property type="match status" value="1"/>
</dbReference>
<dbReference type="InterPro" id="IPR036282">
    <property type="entry name" value="Glutathione-S-Trfase_C_sf"/>
</dbReference>
<gene>
    <name evidence="3" type="ORF">LTR09_012738</name>
</gene>
<dbReference type="PANTHER" id="PTHR42673:SF4">
    <property type="entry name" value="MALEYLACETOACETATE ISOMERASE"/>
    <property type="match status" value="1"/>
</dbReference>
<evidence type="ECO:0000313" key="3">
    <source>
        <dbReference type="EMBL" id="KAK3045715.1"/>
    </source>
</evidence>
<dbReference type="GO" id="GO:0006559">
    <property type="term" value="P:L-phenylalanine catabolic process"/>
    <property type="evidence" value="ECO:0007669"/>
    <property type="project" value="TreeGrafter"/>
</dbReference>
<keyword evidence="4" id="KW-1185">Reference proteome</keyword>
<protein>
    <recommendedName>
        <fullName evidence="5">Glutathione S-transferase</fullName>
    </recommendedName>
</protein>
<evidence type="ECO:0000259" key="2">
    <source>
        <dbReference type="PROSITE" id="PS50405"/>
    </source>
</evidence>
<feature type="domain" description="GST C-terminal" evidence="2">
    <location>
        <begin position="128"/>
        <end position="288"/>
    </location>
</feature>
<dbReference type="EMBL" id="JAWDJX010000164">
    <property type="protein sequence ID" value="KAK3045715.1"/>
    <property type="molecule type" value="Genomic_DNA"/>
</dbReference>
<reference evidence="3" key="1">
    <citation type="submission" date="2023-04" db="EMBL/GenBank/DDBJ databases">
        <title>Black Yeasts Isolated from many extreme environments.</title>
        <authorList>
            <person name="Coleine C."/>
            <person name="Stajich J.E."/>
            <person name="Selbmann L."/>
        </authorList>
    </citation>
    <scope>NUCLEOTIDE SEQUENCE</scope>
    <source>
        <strain evidence="3">CCFEE 5312</strain>
    </source>
</reference>
<dbReference type="GO" id="GO:0006749">
    <property type="term" value="P:glutathione metabolic process"/>
    <property type="evidence" value="ECO:0007669"/>
    <property type="project" value="TreeGrafter"/>
</dbReference>